<evidence type="ECO:0000256" key="1">
    <source>
        <dbReference type="SAM" id="Phobius"/>
    </source>
</evidence>
<proteinExistence type="predicted"/>
<dbReference type="AlphaFoldDB" id="A0ABD0YXL2"/>
<keyword evidence="1" id="KW-0812">Transmembrane</keyword>
<dbReference type="Proteomes" id="UP001558652">
    <property type="component" value="Unassembled WGS sequence"/>
</dbReference>
<comment type="caution">
    <text evidence="2">The sequence shown here is derived from an EMBL/GenBank/DDBJ whole genome shotgun (WGS) entry which is preliminary data.</text>
</comment>
<keyword evidence="1" id="KW-0472">Membrane</keyword>
<feature type="transmembrane region" description="Helical" evidence="1">
    <location>
        <begin position="117"/>
        <end position="139"/>
    </location>
</feature>
<protein>
    <submittedName>
        <fullName evidence="2">Uncharacterized protein</fullName>
    </submittedName>
</protein>
<evidence type="ECO:0000313" key="3">
    <source>
        <dbReference type="Proteomes" id="UP001558652"/>
    </source>
</evidence>
<keyword evidence="1" id="KW-1133">Transmembrane helix</keyword>
<dbReference type="EMBL" id="JBFDAA010000005">
    <property type="protein sequence ID" value="KAL1132087.1"/>
    <property type="molecule type" value="Genomic_DNA"/>
</dbReference>
<evidence type="ECO:0000313" key="2">
    <source>
        <dbReference type="EMBL" id="KAL1132087.1"/>
    </source>
</evidence>
<name>A0ABD0YXL2_9HEMI</name>
<accession>A0ABD0YXL2</accession>
<reference evidence="2 3" key="1">
    <citation type="submission" date="2024-07" db="EMBL/GenBank/DDBJ databases">
        <title>Chromosome-level genome assembly of the water stick insect Ranatra chinensis (Heteroptera: Nepidae).</title>
        <authorList>
            <person name="Liu X."/>
        </authorList>
    </citation>
    <scope>NUCLEOTIDE SEQUENCE [LARGE SCALE GENOMIC DNA]</scope>
    <source>
        <strain evidence="2">Cailab_2021Rc</strain>
        <tissue evidence="2">Muscle</tissue>
    </source>
</reference>
<organism evidence="2 3">
    <name type="scientific">Ranatra chinensis</name>
    <dbReference type="NCBI Taxonomy" id="642074"/>
    <lineage>
        <taxon>Eukaryota</taxon>
        <taxon>Metazoa</taxon>
        <taxon>Ecdysozoa</taxon>
        <taxon>Arthropoda</taxon>
        <taxon>Hexapoda</taxon>
        <taxon>Insecta</taxon>
        <taxon>Pterygota</taxon>
        <taxon>Neoptera</taxon>
        <taxon>Paraneoptera</taxon>
        <taxon>Hemiptera</taxon>
        <taxon>Heteroptera</taxon>
        <taxon>Panheteroptera</taxon>
        <taxon>Nepomorpha</taxon>
        <taxon>Nepidae</taxon>
        <taxon>Ranatrinae</taxon>
        <taxon>Ranatra</taxon>
    </lineage>
</organism>
<keyword evidence="3" id="KW-1185">Reference proteome</keyword>
<sequence>MNDWPRNYALNFPYSGPITITPTSLLSEPMTAPYGTLLNVSSDHILPHLHFVVQTTPGPDRMQTKRTCLPIIYVPYFSPSLNLIPPIHIRFMNFLTPPCLCLFLLHRSTHLTLRMQFSISLAENLLGTTSSQVIFFAIFSDVPSYY</sequence>
<gene>
    <name evidence="2" type="ORF">AAG570_010045</name>
</gene>